<dbReference type="AlphaFoldDB" id="A0AB34Z4V8"/>
<dbReference type="Proteomes" id="UP000529652">
    <property type="component" value="Unassembled WGS sequence"/>
</dbReference>
<evidence type="ECO:0000313" key="1">
    <source>
        <dbReference type="EMBL" id="MBB5141677.1"/>
    </source>
</evidence>
<name>A0AB34Z4V8_BORAF</name>
<proteinExistence type="predicted"/>
<organism evidence="1 2">
    <name type="scientific">Borreliella afzelii</name>
    <name type="common">Borrelia afzelii</name>
    <dbReference type="NCBI Taxonomy" id="29518"/>
    <lineage>
        <taxon>Bacteria</taxon>
        <taxon>Pseudomonadati</taxon>
        <taxon>Spirochaetota</taxon>
        <taxon>Spirochaetia</taxon>
        <taxon>Spirochaetales</taxon>
        <taxon>Borreliaceae</taxon>
        <taxon>Borreliella</taxon>
    </lineage>
</organism>
<sequence>MRVIILSIFFLLIPSVFIFSSELSEEIFIENASNRFNFGLILKSKTKFGALVLKHYREGYIDLDYNVQIVNSTKLVLKKAYINGVNVYIDGVSTIKQPITSCFIDGVNYFNFDMSLFTDGEKVNKIKKLGETNGIDIYVECFDEINNEKKKYSFKVSKENSMYFYSAFDMIFHK</sequence>
<evidence type="ECO:0000313" key="2">
    <source>
        <dbReference type="Proteomes" id="UP000529652"/>
    </source>
</evidence>
<accession>A0AB34Z4V8</accession>
<dbReference type="EMBL" id="JACHGM010000008">
    <property type="protein sequence ID" value="MBB5141677.1"/>
    <property type="molecule type" value="Genomic_DNA"/>
</dbReference>
<gene>
    <name evidence="1" type="ORF">HNP63_001098</name>
</gene>
<reference evidence="1 2" key="1">
    <citation type="submission" date="2020-08" db="EMBL/GenBank/DDBJ databases">
        <title>Genomic Encyclopedia of Type Strains, Phase IV (KMG-IV): sequencing the most valuable type-strain genomes for metagenomic binning, comparative biology and taxonomic classification.</title>
        <authorList>
            <person name="Goeker M."/>
        </authorList>
    </citation>
    <scope>NUCLEOTIDE SEQUENCE [LARGE SCALE GENOMIC DNA]</scope>
    <source>
        <strain evidence="1 2">DSM 10508</strain>
    </source>
</reference>
<protein>
    <submittedName>
        <fullName evidence="1">Uncharacterized protein</fullName>
    </submittedName>
</protein>
<dbReference type="RefSeq" id="WP_183227430.1">
    <property type="nucleotide sequence ID" value="NZ_CAXOVT010000008.1"/>
</dbReference>
<comment type="caution">
    <text evidence="1">The sequence shown here is derived from an EMBL/GenBank/DDBJ whole genome shotgun (WGS) entry which is preliminary data.</text>
</comment>